<reference evidence="2" key="2">
    <citation type="submission" date="2020-06" db="EMBL/GenBank/DDBJ databases">
        <title>Helianthus annuus Genome sequencing and assembly Release 2.</title>
        <authorList>
            <person name="Gouzy J."/>
            <person name="Langlade N."/>
            <person name="Munos S."/>
        </authorList>
    </citation>
    <scope>NUCLEOTIDE SEQUENCE</scope>
    <source>
        <tissue evidence="2">Leaves</tissue>
    </source>
</reference>
<name>A0A9K3I5N0_HELAN</name>
<dbReference type="GO" id="GO:0003964">
    <property type="term" value="F:RNA-directed DNA polymerase activity"/>
    <property type="evidence" value="ECO:0007669"/>
    <property type="project" value="UniProtKB-KW"/>
</dbReference>
<evidence type="ECO:0000313" key="3">
    <source>
        <dbReference type="Proteomes" id="UP000215914"/>
    </source>
</evidence>
<keyword evidence="3" id="KW-1185">Reference proteome</keyword>
<dbReference type="Gramene" id="mRNA:HanXRQr2_Chr09g0381101">
    <property type="protein sequence ID" value="CDS:HanXRQr2_Chr09g0381101.1"/>
    <property type="gene ID" value="HanXRQr2_Chr09g0381101"/>
</dbReference>
<protein>
    <submittedName>
        <fullName evidence="2">Reverse transcriptase zinc-binding domain-containing protein</fullName>
    </submittedName>
</protein>
<reference evidence="2" key="1">
    <citation type="journal article" date="2017" name="Nature">
        <title>The sunflower genome provides insights into oil metabolism, flowering and Asterid evolution.</title>
        <authorList>
            <person name="Badouin H."/>
            <person name="Gouzy J."/>
            <person name="Grassa C.J."/>
            <person name="Murat F."/>
            <person name="Staton S.E."/>
            <person name="Cottret L."/>
            <person name="Lelandais-Briere C."/>
            <person name="Owens G.L."/>
            <person name="Carrere S."/>
            <person name="Mayjonade B."/>
            <person name="Legrand L."/>
            <person name="Gill N."/>
            <person name="Kane N.C."/>
            <person name="Bowers J.E."/>
            <person name="Hubner S."/>
            <person name="Bellec A."/>
            <person name="Berard A."/>
            <person name="Berges H."/>
            <person name="Blanchet N."/>
            <person name="Boniface M.C."/>
            <person name="Brunel D."/>
            <person name="Catrice O."/>
            <person name="Chaidir N."/>
            <person name="Claudel C."/>
            <person name="Donnadieu C."/>
            <person name="Faraut T."/>
            <person name="Fievet G."/>
            <person name="Helmstetter N."/>
            <person name="King M."/>
            <person name="Knapp S.J."/>
            <person name="Lai Z."/>
            <person name="Le Paslier M.C."/>
            <person name="Lippi Y."/>
            <person name="Lorenzon L."/>
            <person name="Mandel J.R."/>
            <person name="Marage G."/>
            <person name="Marchand G."/>
            <person name="Marquand E."/>
            <person name="Bret-Mestries E."/>
            <person name="Morien E."/>
            <person name="Nambeesan S."/>
            <person name="Nguyen T."/>
            <person name="Pegot-Espagnet P."/>
            <person name="Pouilly N."/>
            <person name="Raftis F."/>
            <person name="Sallet E."/>
            <person name="Schiex T."/>
            <person name="Thomas J."/>
            <person name="Vandecasteele C."/>
            <person name="Vares D."/>
            <person name="Vear F."/>
            <person name="Vautrin S."/>
            <person name="Crespi M."/>
            <person name="Mangin B."/>
            <person name="Burke J.M."/>
            <person name="Salse J."/>
            <person name="Munos S."/>
            <person name="Vincourt P."/>
            <person name="Rieseberg L.H."/>
            <person name="Langlade N.B."/>
        </authorList>
    </citation>
    <scope>NUCLEOTIDE SEQUENCE</scope>
    <source>
        <tissue evidence="2">Leaves</tissue>
    </source>
</reference>
<dbReference type="EMBL" id="MNCJ02000324">
    <property type="protein sequence ID" value="KAF5790261.1"/>
    <property type="molecule type" value="Genomic_DNA"/>
</dbReference>
<organism evidence="2 3">
    <name type="scientific">Helianthus annuus</name>
    <name type="common">Common sunflower</name>
    <dbReference type="NCBI Taxonomy" id="4232"/>
    <lineage>
        <taxon>Eukaryota</taxon>
        <taxon>Viridiplantae</taxon>
        <taxon>Streptophyta</taxon>
        <taxon>Embryophyta</taxon>
        <taxon>Tracheophyta</taxon>
        <taxon>Spermatophyta</taxon>
        <taxon>Magnoliopsida</taxon>
        <taxon>eudicotyledons</taxon>
        <taxon>Gunneridae</taxon>
        <taxon>Pentapetalae</taxon>
        <taxon>asterids</taxon>
        <taxon>campanulids</taxon>
        <taxon>Asterales</taxon>
        <taxon>Asteraceae</taxon>
        <taxon>Asteroideae</taxon>
        <taxon>Heliantheae alliance</taxon>
        <taxon>Heliantheae</taxon>
        <taxon>Helianthus</taxon>
    </lineage>
</organism>
<proteinExistence type="predicted"/>
<accession>A0A9K3I5N0</accession>
<evidence type="ECO:0000259" key="1">
    <source>
        <dbReference type="Pfam" id="PF13966"/>
    </source>
</evidence>
<sequence>MEWCKWVPDKCNIHAWRLETERIPTGEALRKRNVFLGDLTCPVCFSADESAEHLFNACFVAANVWNGVSSWCKISNFFAFSIKDLLDSHKVIPIPEKKKEVIHGIVIIVCWCLWRARNNWVLSRTPIRIDKIINEVKSLGYFWYSNRSKSKGIECRERCSFDFM</sequence>
<comment type="caution">
    <text evidence="2">The sequence shown here is derived from an EMBL/GenBank/DDBJ whole genome shotgun (WGS) entry which is preliminary data.</text>
</comment>
<keyword evidence="2" id="KW-0808">Transferase</keyword>
<keyword evidence="2" id="KW-0695">RNA-directed DNA polymerase</keyword>
<dbReference type="InterPro" id="IPR026960">
    <property type="entry name" value="RVT-Znf"/>
</dbReference>
<gene>
    <name evidence="2" type="ORF">HanXRQr2_Chr09g0381101</name>
</gene>
<evidence type="ECO:0000313" key="2">
    <source>
        <dbReference type="EMBL" id="KAF5790261.1"/>
    </source>
</evidence>
<dbReference type="PANTHER" id="PTHR33116:SF78">
    <property type="entry name" value="OS12G0587133 PROTEIN"/>
    <property type="match status" value="1"/>
</dbReference>
<dbReference type="AlphaFoldDB" id="A0A9K3I5N0"/>
<dbReference type="Pfam" id="PF13966">
    <property type="entry name" value="zf-RVT"/>
    <property type="match status" value="1"/>
</dbReference>
<dbReference type="PANTHER" id="PTHR33116">
    <property type="entry name" value="REVERSE TRANSCRIPTASE ZINC-BINDING DOMAIN-CONTAINING PROTEIN-RELATED-RELATED"/>
    <property type="match status" value="1"/>
</dbReference>
<keyword evidence="2" id="KW-0548">Nucleotidyltransferase</keyword>
<feature type="domain" description="Reverse transcriptase zinc-binding" evidence="1">
    <location>
        <begin position="3"/>
        <end position="65"/>
    </location>
</feature>
<dbReference type="Proteomes" id="UP000215914">
    <property type="component" value="Unassembled WGS sequence"/>
</dbReference>